<gene>
    <name evidence="1" type="ORF">HMPREF0658_0408</name>
</gene>
<dbReference type="STRING" id="862515.HMPREF0658_0408"/>
<dbReference type="eggNOG" id="ENOG502ZNEJ">
    <property type="taxonomic scope" value="Bacteria"/>
</dbReference>
<evidence type="ECO:0000313" key="1">
    <source>
        <dbReference type="EMBL" id="EFM02647.1"/>
    </source>
</evidence>
<evidence type="ECO:0008006" key="3">
    <source>
        <dbReference type="Google" id="ProtNLM"/>
    </source>
</evidence>
<evidence type="ECO:0000313" key="2">
    <source>
        <dbReference type="Proteomes" id="UP000004394"/>
    </source>
</evidence>
<dbReference type="OrthoDB" id="1036657at2"/>
<proteinExistence type="predicted"/>
<comment type="caution">
    <text evidence="1">The sequence shown here is derived from an EMBL/GenBank/DDBJ whole genome shotgun (WGS) entry which is preliminary data.</text>
</comment>
<keyword evidence="2" id="KW-1185">Reference proteome</keyword>
<dbReference type="RefSeq" id="WP_006948160.1">
    <property type="nucleotide sequence ID" value="NZ_BAJI01000020.1"/>
</dbReference>
<dbReference type="AlphaFoldDB" id="E0NQF7"/>
<dbReference type="BioCyc" id="PMAR862515-HMP:GMOO-419-MONOMER"/>
<dbReference type="EMBL" id="AEEI01000017">
    <property type="protein sequence ID" value="EFM02647.1"/>
    <property type="molecule type" value="Genomic_DNA"/>
</dbReference>
<reference evidence="1" key="1">
    <citation type="submission" date="2010-07" db="EMBL/GenBank/DDBJ databases">
        <authorList>
            <person name="Muzny D."/>
            <person name="Qin X."/>
            <person name="Deng J."/>
            <person name="Jiang H."/>
            <person name="Liu Y."/>
            <person name="Qu J."/>
            <person name="Song X.-Z."/>
            <person name="Zhang L."/>
            <person name="Thornton R."/>
            <person name="Coyle M."/>
            <person name="Francisco L."/>
            <person name="Jackson L."/>
            <person name="Javaid M."/>
            <person name="Korchina V."/>
            <person name="Kovar C."/>
            <person name="Mata R."/>
            <person name="Mathew T."/>
            <person name="Ngo R."/>
            <person name="Nguyen L."/>
            <person name="Nguyen N."/>
            <person name="Okwuonu G."/>
            <person name="Ongeri F."/>
            <person name="Pham C."/>
            <person name="Simmons D."/>
            <person name="Wilczek-Boney K."/>
            <person name="Hale W."/>
            <person name="Jakkamsetti A."/>
            <person name="Pham P."/>
            <person name="Ruth R."/>
            <person name="San Lucas F."/>
            <person name="Warren J."/>
            <person name="Zhang J."/>
            <person name="Zhao Z."/>
            <person name="Zhou C."/>
            <person name="Zhu D."/>
            <person name="Lee S."/>
            <person name="Bess C."/>
            <person name="Blankenburg K."/>
            <person name="Forbes L."/>
            <person name="Fu Q."/>
            <person name="Gubbala S."/>
            <person name="Hirani K."/>
            <person name="Jayaseelan J.C."/>
            <person name="Lara F."/>
            <person name="Munidasa M."/>
            <person name="Palculict T."/>
            <person name="Patil S."/>
            <person name="Pu L.-L."/>
            <person name="Saada N."/>
            <person name="Tang L."/>
            <person name="Weissenberger G."/>
            <person name="Zhu Y."/>
            <person name="Hemphill L."/>
            <person name="Shang Y."/>
            <person name="Youmans B."/>
            <person name="Ayvaz T."/>
            <person name="Ross M."/>
            <person name="Santibanez J."/>
            <person name="Aqrawi P."/>
            <person name="Gross S."/>
            <person name="Joshi V."/>
            <person name="Fowler G."/>
            <person name="Nazareth L."/>
            <person name="Reid J."/>
            <person name="Worley K."/>
            <person name="Petrosino J."/>
            <person name="Highlander S."/>
            <person name="Gibbs R."/>
        </authorList>
    </citation>
    <scope>NUCLEOTIDE SEQUENCE [LARGE SCALE GENOMIC DNA]</scope>
    <source>
        <strain evidence="1">DSM 16973</strain>
    </source>
</reference>
<accession>E0NQF7</accession>
<organism evidence="1 2">
    <name type="scientific">Hoylesella marshii DSM 16973 = JCM 13450</name>
    <dbReference type="NCBI Taxonomy" id="862515"/>
    <lineage>
        <taxon>Bacteria</taxon>
        <taxon>Pseudomonadati</taxon>
        <taxon>Bacteroidota</taxon>
        <taxon>Bacteroidia</taxon>
        <taxon>Bacteroidales</taxon>
        <taxon>Prevotellaceae</taxon>
        <taxon>Hoylesella</taxon>
    </lineage>
</organism>
<dbReference type="Pfam" id="PF15889">
    <property type="entry name" value="DUF4738"/>
    <property type="match status" value="1"/>
</dbReference>
<name>E0NQF7_9BACT</name>
<dbReference type="InterPro" id="IPR031762">
    <property type="entry name" value="DUF4738"/>
</dbReference>
<sequence length="268" mass="30630">MKANKSFILFLCCAAILWGCRGKGGGNRQDVVENREAKQLLQGIWLNEDDEEVAFMAKGDSIYYTDSTSQPARFMIVGDSLWMIGANTIKYVIIKQAPHLFYFQNGNGDLVKLVKSENTNDRFLFSHKRPQAINQKTLIKRDTVVTYGDKRYHLYVQINPTTYKVFKTTYNDDGVEVDNVYYDNIIHIAVFCGAKKLFSRDFRKTDFRRQIPSDFLRQSIFSDMTFLHINPQGIHFTAAICMPDDPSSYLVDVAISFAGKLSMGVVNH</sequence>
<dbReference type="HOGENOM" id="CLU_1060297_0_0_10"/>
<dbReference type="Proteomes" id="UP000004394">
    <property type="component" value="Unassembled WGS sequence"/>
</dbReference>
<protein>
    <recommendedName>
        <fullName evidence="3">DUF4738 domain-containing protein</fullName>
    </recommendedName>
</protein>
<dbReference type="Gene3D" id="2.40.128.510">
    <property type="entry name" value="Protein of unknown function DUF4738"/>
    <property type="match status" value="1"/>
</dbReference>